<protein>
    <submittedName>
        <fullName evidence="1">Uncharacterized protein</fullName>
    </submittedName>
</protein>
<sequence length="83" mass="9344">MQTENSTCTDFHEHVPTQHDSITIHVHTRSHLEAAVEAAVQQLSARARYRKQGILVTRTAPGTVIVSLDPNVPYGMSYERTTW</sequence>
<keyword evidence="2" id="KW-1185">Reference proteome</keyword>
<organism evidence="1 2">
    <name type="scientific">Pseudarthrobacter polychromogenes</name>
    <dbReference type="NCBI Taxonomy" id="1676"/>
    <lineage>
        <taxon>Bacteria</taxon>
        <taxon>Bacillati</taxon>
        <taxon>Actinomycetota</taxon>
        <taxon>Actinomycetes</taxon>
        <taxon>Micrococcales</taxon>
        <taxon>Micrococcaceae</taxon>
        <taxon>Pseudarthrobacter</taxon>
    </lineage>
</organism>
<evidence type="ECO:0000313" key="1">
    <source>
        <dbReference type="EMBL" id="GGG96169.1"/>
    </source>
</evidence>
<evidence type="ECO:0000313" key="2">
    <source>
        <dbReference type="Proteomes" id="UP000596938"/>
    </source>
</evidence>
<dbReference type="RefSeq" id="WP_043438973.1">
    <property type="nucleotide sequence ID" value="NZ_BAAAWV010000001.1"/>
</dbReference>
<reference evidence="2" key="1">
    <citation type="journal article" date="2019" name="Int. J. Syst. Evol. Microbiol.">
        <title>The Global Catalogue of Microorganisms (GCM) 10K type strain sequencing project: providing services to taxonomists for standard genome sequencing and annotation.</title>
        <authorList>
            <consortium name="The Broad Institute Genomics Platform"/>
            <consortium name="The Broad Institute Genome Sequencing Center for Infectious Disease"/>
            <person name="Wu L."/>
            <person name="Ma J."/>
        </authorList>
    </citation>
    <scope>NUCLEOTIDE SEQUENCE [LARGE SCALE GENOMIC DNA]</scope>
    <source>
        <strain evidence="2">CGMCC 1.1927</strain>
    </source>
</reference>
<gene>
    <name evidence="1" type="ORF">GCM10011577_19100</name>
</gene>
<comment type="caution">
    <text evidence="1">The sequence shown here is derived from an EMBL/GenBank/DDBJ whole genome shotgun (WGS) entry which is preliminary data.</text>
</comment>
<accession>A0ABQ1XKG9</accession>
<name>A0ABQ1XKG9_9MICC</name>
<proteinExistence type="predicted"/>
<dbReference type="EMBL" id="BMKU01000005">
    <property type="protein sequence ID" value="GGG96169.1"/>
    <property type="molecule type" value="Genomic_DNA"/>
</dbReference>
<dbReference type="Proteomes" id="UP000596938">
    <property type="component" value="Unassembled WGS sequence"/>
</dbReference>